<reference evidence="2" key="1">
    <citation type="submission" date="2024-06" db="EMBL/GenBank/DDBJ databases">
        <title>Multi-omics analyses provide insights into the biosynthesis of the anticancer antibiotic pleurotin in Hohenbuehelia grisea.</title>
        <authorList>
            <person name="Weaver J.A."/>
            <person name="Alberti F."/>
        </authorList>
    </citation>
    <scope>NUCLEOTIDE SEQUENCE [LARGE SCALE GENOMIC DNA]</scope>
    <source>
        <strain evidence="2">T-177</strain>
    </source>
</reference>
<evidence type="ECO:0000313" key="1">
    <source>
        <dbReference type="EMBL" id="KAL0956928.1"/>
    </source>
</evidence>
<evidence type="ECO:0000313" key="2">
    <source>
        <dbReference type="Proteomes" id="UP001556367"/>
    </source>
</evidence>
<keyword evidence="2" id="KW-1185">Reference proteome</keyword>
<proteinExistence type="predicted"/>
<protein>
    <recommendedName>
        <fullName evidence="3">F-box domain-containing protein</fullName>
    </recommendedName>
</protein>
<dbReference type="Gene3D" id="3.80.10.10">
    <property type="entry name" value="Ribonuclease Inhibitor"/>
    <property type="match status" value="1"/>
</dbReference>
<name>A0ABR3JM88_9AGAR</name>
<dbReference type="EMBL" id="JASNQZ010000006">
    <property type="protein sequence ID" value="KAL0956928.1"/>
    <property type="molecule type" value="Genomic_DNA"/>
</dbReference>
<accession>A0ABR3JM88</accession>
<comment type="caution">
    <text evidence="1">The sequence shown here is derived from an EMBL/GenBank/DDBJ whole genome shotgun (WGS) entry which is preliminary data.</text>
</comment>
<dbReference type="SUPFAM" id="SSF52047">
    <property type="entry name" value="RNI-like"/>
    <property type="match status" value="1"/>
</dbReference>
<dbReference type="InterPro" id="IPR032675">
    <property type="entry name" value="LRR_dom_sf"/>
</dbReference>
<sequence length="485" mass="55176">MDNANIQLSLSLQQLLRSSRPTSEAPDAMQCTVSPIRHLPFEILARIILFASEAHSSTTNWIINSQTGPWGFGQVCASWRAVVLTTSALWQNINLETFRSTLKHRDSHSIFLLTEALRRSGNALNIKFKYKPSCLNDEDDDDEQDDCDPLLITLASMSHRWQSFSFDVCENVEELMELNEQLRGRSLAALRSLELHAYRQLDPLNEPLDFMRLAPLLNRLHLVGLNPKFVYIPWLQLEHITIKVKFETEFIDVLRNAKNLKSLACQAPYPWGSDSPMPEHTLQSSVQELQMSSGRLLDFITLPNLQKLHLMIFDPSETPAEQPRLITYVMPFLVRSGCQLATLVLEYTTFTVAEVATILRALPSLSTLTISKLPPFFDVEVLLTKLGQDGGALIPNLRHLYIYGLRWRCLEPLLGLLATCTVPREDRLAVSALEHVVLTGRFASSQAMHAILAYLRGPDSRIPDRSWSYDYDSRELRYEYSSSLY</sequence>
<organism evidence="1 2">
    <name type="scientific">Hohenbuehelia grisea</name>
    <dbReference type="NCBI Taxonomy" id="104357"/>
    <lineage>
        <taxon>Eukaryota</taxon>
        <taxon>Fungi</taxon>
        <taxon>Dikarya</taxon>
        <taxon>Basidiomycota</taxon>
        <taxon>Agaricomycotina</taxon>
        <taxon>Agaricomycetes</taxon>
        <taxon>Agaricomycetidae</taxon>
        <taxon>Agaricales</taxon>
        <taxon>Pleurotineae</taxon>
        <taxon>Pleurotaceae</taxon>
        <taxon>Hohenbuehelia</taxon>
    </lineage>
</organism>
<gene>
    <name evidence="1" type="ORF">HGRIS_003032</name>
</gene>
<dbReference type="Proteomes" id="UP001556367">
    <property type="component" value="Unassembled WGS sequence"/>
</dbReference>
<evidence type="ECO:0008006" key="3">
    <source>
        <dbReference type="Google" id="ProtNLM"/>
    </source>
</evidence>